<gene>
    <name evidence="2" type="ORF">CPA40_05085</name>
</gene>
<protein>
    <submittedName>
        <fullName evidence="2">Flagellar biosynthesis protein FlgA</fullName>
    </submittedName>
</protein>
<evidence type="ECO:0000313" key="3">
    <source>
        <dbReference type="Proteomes" id="UP000240228"/>
    </source>
</evidence>
<name>A0A2T3GAX4_9BIFI</name>
<evidence type="ECO:0000313" key="2">
    <source>
        <dbReference type="EMBL" id="PST46609.1"/>
    </source>
</evidence>
<reference evidence="2 3" key="2">
    <citation type="submission" date="2018-03" db="EMBL/GenBank/DDBJ databases">
        <title>The comparative genomics of Bifidobacterium callitrichos reflects dietary carbohydrate utilization within the common marmoset gut.</title>
        <authorList>
            <person name="Rani A."/>
        </authorList>
    </citation>
    <scope>NUCLEOTIDE SEQUENCE [LARGE SCALE GENOMIC DNA]</scope>
    <source>
        <strain evidence="2 3">UMA51805</strain>
    </source>
</reference>
<dbReference type="InterPro" id="IPR013974">
    <property type="entry name" value="SAF"/>
</dbReference>
<dbReference type="Proteomes" id="UP000240228">
    <property type="component" value="Unassembled WGS sequence"/>
</dbReference>
<keyword evidence="2" id="KW-0969">Cilium</keyword>
<accession>A0A2T3GAX4</accession>
<keyword evidence="2" id="KW-0282">Flagellum</keyword>
<dbReference type="EMBL" id="NWTX01000006">
    <property type="protein sequence ID" value="PST46609.1"/>
    <property type="molecule type" value="Genomic_DNA"/>
</dbReference>
<dbReference type="AlphaFoldDB" id="A0A2T3GAX4"/>
<sequence>MAGMTKNTPPWARLMRPTLYGRRIRVRLVRLAAALCVGLAVFVTLSAFKAVTATVSVVVASRSIERGSVIGRKDVTILEVPASQAFADAMTRTDDAVGLVAQVDIGTNQPLYAPLVRDAPVIPRGRSALEVEVSNDVSMLLPGDVVSLVSAVGCTAGQSDTLDAHGSDDQPGLCTLTNQALVMGRAVTESSGVTTIEVAVEPDAALRIMKSAEAGAIVAVEQ</sequence>
<proteinExistence type="predicted"/>
<evidence type="ECO:0000259" key="1">
    <source>
        <dbReference type="SMART" id="SM00858"/>
    </source>
</evidence>
<keyword evidence="3" id="KW-1185">Reference proteome</keyword>
<organism evidence="2 3">
    <name type="scientific">Bifidobacterium callitrichos</name>
    <dbReference type="NCBI Taxonomy" id="762209"/>
    <lineage>
        <taxon>Bacteria</taxon>
        <taxon>Bacillati</taxon>
        <taxon>Actinomycetota</taxon>
        <taxon>Actinomycetes</taxon>
        <taxon>Bifidobacteriales</taxon>
        <taxon>Bifidobacteriaceae</taxon>
        <taxon>Bifidobacterium</taxon>
    </lineage>
</organism>
<dbReference type="Pfam" id="PF08666">
    <property type="entry name" value="SAF"/>
    <property type="match status" value="1"/>
</dbReference>
<dbReference type="SMART" id="SM00858">
    <property type="entry name" value="SAF"/>
    <property type="match status" value="1"/>
</dbReference>
<keyword evidence="2" id="KW-0966">Cell projection</keyword>
<reference evidence="3" key="1">
    <citation type="submission" date="2017-09" db="EMBL/GenBank/DDBJ databases">
        <authorList>
            <person name="Sela D.A."/>
            <person name="Albert K."/>
        </authorList>
    </citation>
    <scope>NUCLEOTIDE SEQUENCE [LARGE SCALE GENOMIC DNA]</scope>
    <source>
        <strain evidence="3">UMA51805</strain>
    </source>
</reference>
<comment type="caution">
    <text evidence="2">The sequence shown here is derived from an EMBL/GenBank/DDBJ whole genome shotgun (WGS) entry which is preliminary data.</text>
</comment>
<feature type="domain" description="SAF" evidence="1">
    <location>
        <begin position="55"/>
        <end position="117"/>
    </location>
</feature>
<dbReference type="CDD" id="cd11614">
    <property type="entry name" value="SAF_CpaB_FlgA_like"/>
    <property type="match status" value="1"/>
</dbReference>
<dbReference type="Gene3D" id="3.90.1210.10">
    <property type="entry name" value="Antifreeze-like/N-acetylneuraminic acid synthase C-terminal domain"/>
    <property type="match status" value="1"/>
</dbReference>